<gene>
    <name evidence="2" type="ORF">EZS28_048268</name>
</gene>
<evidence type="ECO:0000313" key="2">
    <source>
        <dbReference type="EMBL" id="KAA6356205.1"/>
    </source>
</evidence>
<protein>
    <submittedName>
        <fullName evidence="2">Uncharacterized protein</fullName>
    </submittedName>
</protein>
<accession>A0A5J4TFD8</accession>
<feature type="compositionally biased region" description="Polar residues" evidence="1">
    <location>
        <begin position="202"/>
        <end position="220"/>
    </location>
</feature>
<organism evidence="2 3">
    <name type="scientific">Streblomastix strix</name>
    <dbReference type="NCBI Taxonomy" id="222440"/>
    <lineage>
        <taxon>Eukaryota</taxon>
        <taxon>Metamonada</taxon>
        <taxon>Preaxostyla</taxon>
        <taxon>Oxymonadida</taxon>
        <taxon>Streblomastigidae</taxon>
        <taxon>Streblomastix</taxon>
    </lineage>
</organism>
<proteinExistence type="predicted"/>
<evidence type="ECO:0000313" key="3">
    <source>
        <dbReference type="Proteomes" id="UP000324800"/>
    </source>
</evidence>
<sequence>MQIRHKQHQRNKPDLDWVIFQILLYHSEINRILDWEYNPSNPNQAVNANDSGASSIIKKVGQKQTKPNRLRKGFVPFYPSETEEAETNELNRIISNANRLMVRGREVETGIAGLQESILYAFDALRRYHDQRDTTQLGNAHTSKQIGTIGNYKEELNANTTPQRLKGTLFKNIPPLAQRKSGGSSGIETLLSGDNILTTQRLKQGSQSAVDTVRSNNADQIVTKDESNKYQQTLKTGSSFKSQQQQQ</sequence>
<reference evidence="2 3" key="1">
    <citation type="submission" date="2019-03" db="EMBL/GenBank/DDBJ databases">
        <title>Single cell metagenomics reveals metabolic interactions within the superorganism composed of flagellate Streblomastix strix and complex community of Bacteroidetes bacteria on its surface.</title>
        <authorList>
            <person name="Treitli S.C."/>
            <person name="Kolisko M."/>
            <person name="Husnik F."/>
            <person name="Keeling P."/>
            <person name="Hampl V."/>
        </authorList>
    </citation>
    <scope>NUCLEOTIDE SEQUENCE [LARGE SCALE GENOMIC DNA]</scope>
    <source>
        <strain evidence="2">ST1C</strain>
    </source>
</reference>
<comment type="caution">
    <text evidence="2">The sequence shown here is derived from an EMBL/GenBank/DDBJ whole genome shotgun (WGS) entry which is preliminary data.</text>
</comment>
<dbReference type="EMBL" id="SNRW01033369">
    <property type="protein sequence ID" value="KAA6356205.1"/>
    <property type="molecule type" value="Genomic_DNA"/>
</dbReference>
<feature type="compositionally biased region" description="Polar residues" evidence="1">
    <location>
        <begin position="229"/>
        <end position="247"/>
    </location>
</feature>
<evidence type="ECO:0000256" key="1">
    <source>
        <dbReference type="SAM" id="MobiDB-lite"/>
    </source>
</evidence>
<dbReference type="AlphaFoldDB" id="A0A5J4TFD8"/>
<dbReference type="Proteomes" id="UP000324800">
    <property type="component" value="Unassembled WGS sequence"/>
</dbReference>
<feature type="region of interest" description="Disordered" evidence="1">
    <location>
        <begin position="202"/>
        <end position="247"/>
    </location>
</feature>
<feature type="non-terminal residue" evidence="2">
    <location>
        <position position="247"/>
    </location>
</feature>
<name>A0A5J4TFD8_9EUKA</name>